<evidence type="ECO:0000313" key="4">
    <source>
        <dbReference type="Proteomes" id="UP000321638"/>
    </source>
</evidence>
<dbReference type="SUPFAM" id="SSF53850">
    <property type="entry name" value="Periplasmic binding protein-like II"/>
    <property type="match status" value="1"/>
</dbReference>
<name>A0A5C8PEE7_9HYPH</name>
<reference evidence="3 4" key="1">
    <citation type="submission" date="2019-06" db="EMBL/GenBank/DDBJ databases">
        <title>New taxonomy in bacterial strain CC-CFT640, isolated from vineyard.</title>
        <authorList>
            <person name="Lin S.-Y."/>
            <person name="Tsai C.-F."/>
            <person name="Young C.-C."/>
        </authorList>
    </citation>
    <scope>NUCLEOTIDE SEQUENCE [LARGE SCALE GENOMIC DNA]</scope>
    <source>
        <strain evidence="3 4">CC-CFT640</strain>
    </source>
</reference>
<accession>A0A5C8PEE7</accession>
<comment type="caution">
    <text evidence="3">The sequence shown here is derived from an EMBL/GenBank/DDBJ whole genome shotgun (WGS) entry which is preliminary data.</text>
</comment>
<dbReference type="PIRSF" id="PIRSF017082">
    <property type="entry name" value="YflP"/>
    <property type="match status" value="1"/>
</dbReference>
<organism evidence="3 4">
    <name type="scientific">Vineibacter terrae</name>
    <dbReference type="NCBI Taxonomy" id="2586908"/>
    <lineage>
        <taxon>Bacteria</taxon>
        <taxon>Pseudomonadati</taxon>
        <taxon>Pseudomonadota</taxon>
        <taxon>Alphaproteobacteria</taxon>
        <taxon>Hyphomicrobiales</taxon>
        <taxon>Vineibacter</taxon>
    </lineage>
</organism>
<dbReference type="CDD" id="cd07012">
    <property type="entry name" value="PBP2_Bug_TTT"/>
    <property type="match status" value="1"/>
</dbReference>
<dbReference type="InterPro" id="IPR042100">
    <property type="entry name" value="Bug_dom1"/>
</dbReference>
<feature type="chain" id="PRO_5023038347" evidence="2">
    <location>
        <begin position="28"/>
        <end position="325"/>
    </location>
</feature>
<dbReference type="RefSeq" id="WP_147850154.1">
    <property type="nucleotide sequence ID" value="NZ_VDUZ01000036.1"/>
</dbReference>
<feature type="signal peptide" evidence="2">
    <location>
        <begin position="1"/>
        <end position="27"/>
    </location>
</feature>
<evidence type="ECO:0000256" key="1">
    <source>
        <dbReference type="ARBA" id="ARBA00006987"/>
    </source>
</evidence>
<dbReference type="PANTHER" id="PTHR42928">
    <property type="entry name" value="TRICARBOXYLATE-BINDING PROTEIN"/>
    <property type="match status" value="1"/>
</dbReference>
<gene>
    <name evidence="3" type="ORF">FHP25_27285</name>
</gene>
<dbReference type="Proteomes" id="UP000321638">
    <property type="component" value="Unassembled WGS sequence"/>
</dbReference>
<protein>
    <submittedName>
        <fullName evidence="3">Tripartite tricarboxylate transporter substrate binding protein</fullName>
    </submittedName>
</protein>
<keyword evidence="4" id="KW-1185">Reference proteome</keyword>
<dbReference type="OrthoDB" id="7374966at2"/>
<dbReference type="PANTHER" id="PTHR42928:SF5">
    <property type="entry name" value="BLR1237 PROTEIN"/>
    <property type="match status" value="1"/>
</dbReference>
<evidence type="ECO:0000256" key="2">
    <source>
        <dbReference type="SAM" id="SignalP"/>
    </source>
</evidence>
<proteinExistence type="inferred from homology"/>
<dbReference type="Gene3D" id="3.40.190.10">
    <property type="entry name" value="Periplasmic binding protein-like II"/>
    <property type="match status" value="1"/>
</dbReference>
<evidence type="ECO:0000313" key="3">
    <source>
        <dbReference type="EMBL" id="TXL72127.1"/>
    </source>
</evidence>
<dbReference type="InterPro" id="IPR005064">
    <property type="entry name" value="BUG"/>
</dbReference>
<sequence length="325" mass="33969">MYSAFVALVRSCLAVALLAAPLFAGHAQDYPDKPLRVVVPFGAGSATDGLARAVGEGIAKQTGQNVIVDNRPGANGIIAAENVAKSSPDGHSILFGTHTTHAANPWLYKKLPYDPVKDFEPVSALARGWSFLVVHPKSPARTLGDLIEMAKRAPGTLTYGAGGASSRVSVELFAQMAGIKLVYVAYKGNPLAVNDLVAGHIDLMITDSATGLPQIKAGALRALAYTGPMRSPLAPDVPTFDEAGVKGYENSYWFAAYLPAGSPAPIVGKLNKILVEAARGEAAKRYFASTGLVGFTTAPDGLARFQAEQSKILGEVIRGAGIDPE</sequence>
<dbReference type="AlphaFoldDB" id="A0A5C8PEE7"/>
<keyword evidence="2" id="KW-0732">Signal</keyword>
<dbReference type="Pfam" id="PF03401">
    <property type="entry name" value="TctC"/>
    <property type="match status" value="1"/>
</dbReference>
<dbReference type="Gene3D" id="3.40.190.150">
    <property type="entry name" value="Bordetella uptake gene, domain 1"/>
    <property type="match status" value="1"/>
</dbReference>
<dbReference type="EMBL" id="VDUZ01000036">
    <property type="protein sequence ID" value="TXL72127.1"/>
    <property type="molecule type" value="Genomic_DNA"/>
</dbReference>
<comment type="similarity">
    <text evidence="1">Belongs to the UPF0065 (bug) family.</text>
</comment>